<sequence length="102" mass="11954">MWPYINSARSYMLLHMLYFDVYVCTFGRFLSTVHTLTCMWVSVWPNDRLPPFIDGNQWYTCEYVLHRQTTRCFPGGQVCTGASGRQSLHFQFALISCLPFLL</sequence>
<dbReference type="EMBL" id="ML143398">
    <property type="protein sequence ID" value="TBU31597.1"/>
    <property type="molecule type" value="Genomic_DNA"/>
</dbReference>
<organism evidence="1">
    <name type="scientific">Dichomitus squalens</name>
    <dbReference type="NCBI Taxonomy" id="114155"/>
    <lineage>
        <taxon>Eukaryota</taxon>
        <taxon>Fungi</taxon>
        <taxon>Dikarya</taxon>
        <taxon>Basidiomycota</taxon>
        <taxon>Agaricomycotina</taxon>
        <taxon>Agaricomycetes</taxon>
        <taxon>Polyporales</taxon>
        <taxon>Polyporaceae</taxon>
        <taxon>Dichomitus</taxon>
    </lineage>
</organism>
<name>A0A4Q9MW08_9APHY</name>
<dbReference type="AlphaFoldDB" id="A0A4Q9MW08"/>
<gene>
    <name evidence="1" type="ORF">BD311DRAFT_98819</name>
</gene>
<accession>A0A4Q9MW08</accession>
<protein>
    <submittedName>
        <fullName evidence="1">Uncharacterized protein</fullName>
    </submittedName>
</protein>
<dbReference type="Proteomes" id="UP000292957">
    <property type="component" value="Unassembled WGS sequence"/>
</dbReference>
<proteinExistence type="predicted"/>
<reference evidence="1" key="1">
    <citation type="submission" date="2019-01" db="EMBL/GenBank/DDBJ databases">
        <title>Draft genome sequences of three monokaryotic isolates of the white-rot basidiomycete fungus Dichomitus squalens.</title>
        <authorList>
            <consortium name="DOE Joint Genome Institute"/>
            <person name="Lopez S.C."/>
            <person name="Andreopoulos B."/>
            <person name="Pangilinan J."/>
            <person name="Lipzen A."/>
            <person name="Riley R."/>
            <person name="Ahrendt S."/>
            <person name="Ng V."/>
            <person name="Barry K."/>
            <person name="Daum C."/>
            <person name="Grigoriev I.V."/>
            <person name="Hilden K.S."/>
            <person name="Makela M.R."/>
            <person name="de Vries R.P."/>
        </authorList>
    </citation>
    <scope>NUCLEOTIDE SEQUENCE [LARGE SCALE GENOMIC DNA]</scope>
    <source>
        <strain evidence="1">OM18370.1</strain>
    </source>
</reference>
<evidence type="ECO:0000313" key="1">
    <source>
        <dbReference type="EMBL" id="TBU31597.1"/>
    </source>
</evidence>